<dbReference type="PANTHER" id="PTHR30386">
    <property type="entry name" value="MEMBRANE FUSION SUBUNIT OF EMRAB-TOLC MULTIDRUG EFFLUX PUMP"/>
    <property type="match status" value="1"/>
</dbReference>
<dbReference type="Proteomes" id="UP001238334">
    <property type="component" value="Chromosome"/>
</dbReference>
<accession>A0A9Y2KXM2</accession>
<keyword evidence="5" id="KW-1185">Reference proteome</keyword>
<evidence type="ECO:0000259" key="3">
    <source>
        <dbReference type="Pfam" id="PF25917"/>
    </source>
</evidence>
<keyword evidence="2" id="KW-0812">Transmembrane</keyword>
<keyword evidence="1" id="KW-0175">Coiled coil</keyword>
<dbReference type="InterPro" id="IPR050739">
    <property type="entry name" value="MFP"/>
</dbReference>
<dbReference type="PANTHER" id="PTHR30386:SF18">
    <property type="entry name" value="INNER MEMBRANE PROTEIN YIAV-RELATED"/>
    <property type="match status" value="1"/>
</dbReference>
<keyword evidence="2" id="KW-0472">Membrane</keyword>
<evidence type="ECO:0000256" key="2">
    <source>
        <dbReference type="SAM" id="Phobius"/>
    </source>
</evidence>
<organism evidence="4 5">
    <name type="scientific">Parasedimentitalea psychrophila</name>
    <dbReference type="NCBI Taxonomy" id="2997337"/>
    <lineage>
        <taxon>Bacteria</taxon>
        <taxon>Pseudomonadati</taxon>
        <taxon>Pseudomonadota</taxon>
        <taxon>Alphaproteobacteria</taxon>
        <taxon>Rhodobacterales</taxon>
        <taxon>Paracoccaceae</taxon>
        <taxon>Parasedimentitalea</taxon>
    </lineage>
</organism>
<feature type="coiled-coil region" evidence="1">
    <location>
        <begin position="116"/>
        <end position="143"/>
    </location>
</feature>
<protein>
    <submittedName>
        <fullName evidence="4">Biotin/lipoyl-binding protein</fullName>
    </submittedName>
</protein>
<sequence>MLIVLSIYGVLVYLIFGRFKLLPWSTSWKSAVATLGLIIALVVLGALNYLTPSGTVTIHGAAISVTPNVSGTVVELNVAPNLPVKKGDLLFKIDQVPFEAEVRRLEASLVEAKSGEAGLQAELESALSEIQRLEAQLEFGFQRRDDVVELAERGAATGFRMQESISTIEQTEASLRSAQAVKRGVEIRIGSRIGGVNSAVAQVEQALVSARWKLEQTIVRAPSDGVVTALTLRAGDRANQFSSSLSFVPDEDLAMTGVFSQSGAHAFQPGSVVLVALRTLPGTSFTTKVEAVIPATSEGTLSPGSLPSIGQLLGTKHFAVRLVLPQDLPDYTKRLGTSGAATLITDEAGPVEALARILFWLRVQFNYL</sequence>
<dbReference type="Gene3D" id="2.40.50.100">
    <property type="match status" value="1"/>
</dbReference>
<dbReference type="SUPFAM" id="SSF111369">
    <property type="entry name" value="HlyD-like secretion proteins"/>
    <property type="match status" value="1"/>
</dbReference>
<dbReference type="AlphaFoldDB" id="A0A9Y2KXM2"/>
<keyword evidence="2" id="KW-1133">Transmembrane helix</keyword>
<dbReference type="InterPro" id="IPR058625">
    <property type="entry name" value="MdtA-like_BSH"/>
</dbReference>
<evidence type="ECO:0000313" key="5">
    <source>
        <dbReference type="Proteomes" id="UP001238334"/>
    </source>
</evidence>
<feature type="domain" description="Multidrug resistance protein MdtA-like barrel-sandwich hybrid" evidence="3">
    <location>
        <begin position="63"/>
        <end position="238"/>
    </location>
</feature>
<evidence type="ECO:0000256" key="1">
    <source>
        <dbReference type="SAM" id="Coils"/>
    </source>
</evidence>
<dbReference type="EMBL" id="CP127247">
    <property type="protein sequence ID" value="WIY23901.1"/>
    <property type="molecule type" value="Genomic_DNA"/>
</dbReference>
<dbReference type="Pfam" id="PF25917">
    <property type="entry name" value="BSH_RND"/>
    <property type="match status" value="1"/>
</dbReference>
<feature type="transmembrane region" description="Helical" evidence="2">
    <location>
        <begin position="6"/>
        <end position="24"/>
    </location>
</feature>
<reference evidence="4 5" key="1">
    <citation type="submission" date="2023-06" db="EMBL/GenBank/DDBJ databases">
        <title>Parasedimentitalea psychrophila sp. nov., a psychrophilic bacterium isolated from deep-sea sediment.</title>
        <authorList>
            <person name="Li A."/>
        </authorList>
    </citation>
    <scope>NUCLEOTIDE SEQUENCE [LARGE SCALE GENOMIC DNA]</scope>
    <source>
        <strain evidence="4 5">QS115</strain>
    </source>
</reference>
<dbReference type="Gene3D" id="1.10.287.470">
    <property type="entry name" value="Helix hairpin bin"/>
    <property type="match status" value="1"/>
</dbReference>
<dbReference type="RefSeq" id="WP_270921098.1">
    <property type="nucleotide sequence ID" value="NZ_CP127247.1"/>
</dbReference>
<name>A0A9Y2KXM2_9RHOB</name>
<gene>
    <name evidence="4" type="ORF">QPJ95_14800</name>
</gene>
<feature type="transmembrane region" description="Helical" evidence="2">
    <location>
        <begin position="31"/>
        <end position="50"/>
    </location>
</feature>
<proteinExistence type="predicted"/>
<dbReference type="KEGG" id="ppso:QPJ95_14800"/>
<evidence type="ECO:0000313" key="4">
    <source>
        <dbReference type="EMBL" id="WIY23901.1"/>
    </source>
</evidence>